<dbReference type="EMBL" id="JAAZSQ010000017">
    <property type="protein sequence ID" value="NKX55896.1"/>
    <property type="molecule type" value="Genomic_DNA"/>
</dbReference>
<dbReference type="InterPro" id="IPR013786">
    <property type="entry name" value="AcylCoA_DH/ox_N"/>
</dbReference>
<evidence type="ECO:0000256" key="1">
    <source>
        <dbReference type="ARBA" id="ARBA00001974"/>
    </source>
</evidence>
<dbReference type="FunFam" id="2.40.110.10:FF:000011">
    <property type="entry name" value="Acyl-CoA dehydrogenase FadE34"/>
    <property type="match status" value="1"/>
</dbReference>
<dbReference type="InterPro" id="IPR006091">
    <property type="entry name" value="Acyl-CoA_Oxase/DH_mid-dom"/>
</dbReference>
<dbReference type="Gene3D" id="2.40.110.10">
    <property type="entry name" value="Butyryl-CoA Dehydrogenase, subunit A, domain 2"/>
    <property type="match status" value="1"/>
</dbReference>
<comment type="cofactor">
    <cofactor evidence="1 6">
        <name>FAD</name>
        <dbReference type="ChEBI" id="CHEBI:57692"/>
    </cofactor>
</comment>
<dbReference type="Pfam" id="PF00441">
    <property type="entry name" value="Acyl-CoA_dh_1"/>
    <property type="match status" value="1"/>
</dbReference>
<proteinExistence type="inferred from homology"/>
<evidence type="ECO:0000256" key="2">
    <source>
        <dbReference type="ARBA" id="ARBA00009347"/>
    </source>
</evidence>
<protein>
    <submittedName>
        <fullName evidence="10">Acyl-CoA dehydrogenase</fullName>
    </submittedName>
</protein>
<dbReference type="InterPro" id="IPR036250">
    <property type="entry name" value="AcylCo_DH-like_C"/>
</dbReference>
<name>A0A7X6HH26_9MICC</name>
<dbReference type="InterPro" id="IPR052161">
    <property type="entry name" value="Mycobact_Acyl-CoA_DH"/>
</dbReference>
<dbReference type="PANTHER" id="PTHR43292:SF4">
    <property type="entry name" value="ACYL-COA DEHYDROGENASE FADE34"/>
    <property type="match status" value="1"/>
</dbReference>
<dbReference type="AlphaFoldDB" id="A0A7X6HH26"/>
<evidence type="ECO:0000256" key="4">
    <source>
        <dbReference type="ARBA" id="ARBA00022827"/>
    </source>
</evidence>
<dbReference type="Gene3D" id="1.10.540.10">
    <property type="entry name" value="Acyl-CoA dehydrogenase/oxidase, N-terminal domain"/>
    <property type="match status" value="1"/>
</dbReference>
<dbReference type="InterPro" id="IPR009100">
    <property type="entry name" value="AcylCoA_DH/oxidase_NM_dom_sf"/>
</dbReference>
<dbReference type="SUPFAM" id="SSF47203">
    <property type="entry name" value="Acyl-CoA dehydrogenase C-terminal domain-like"/>
    <property type="match status" value="1"/>
</dbReference>
<dbReference type="Pfam" id="PF02770">
    <property type="entry name" value="Acyl-CoA_dh_M"/>
    <property type="match status" value="1"/>
</dbReference>
<evidence type="ECO:0000256" key="5">
    <source>
        <dbReference type="ARBA" id="ARBA00023002"/>
    </source>
</evidence>
<sequence length="384" mass="43236">MLDYAEADEVQVLRHRLRALVEEHIPKSYLGAFTDNPNDLEIAQRFSRILGEQRLFALTWPESFGGGGASSWEQTALREEMWAAHEPRGAQYMGLNWIGPVLMRYGNEDQQQRHLPPIAAGDVLWCQGFSEPEAGSDLPALRTKAVREEGGWRIHGQKVWTSYAEMARWCFLLARTGTPESRKDGITVFLVDMEQAEIEVRPIPSMLGRHHINEVYFTGAWVPDRDVLGGINEGWKIVNDVLAFERIGIARYARCDKLLSWAPRALGEAWADLPQGLHQRWAKALVHSRSVRLLAYKVVAAQDQGLLDPADAAAYRIAVTLLDQEVAEVLMDIVGGWGLGTEDTERIFERAVEDHWRYAQASTVASGTLEMQRLALANRLVGKR</sequence>
<feature type="domain" description="Acyl-CoA dehydrogenase/oxidase C-terminal" evidence="7">
    <location>
        <begin position="232"/>
        <end position="380"/>
    </location>
</feature>
<evidence type="ECO:0000313" key="10">
    <source>
        <dbReference type="EMBL" id="NKX55896.1"/>
    </source>
</evidence>
<dbReference type="GO" id="GO:0016627">
    <property type="term" value="F:oxidoreductase activity, acting on the CH-CH group of donors"/>
    <property type="evidence" value="ECO:0007669"/>
    <property type="project" value="InterPro"/>
</dbReference>
<keyword evidence="3 6" id="KW-0285">Flavoprotein</keyword>
<dbReference type="InterPro" id="IPR046373">
    <property type="entry name" value="Acyl-CoA_Oxase/DH_mid-dom_sf"/>
</dbReference>
<dbReference type="GO" id="GO:0005886">
    <property type="term" value="C:plasma membrane"/>
    <property type="evidence" value="ECO:0007669"/>
    <property type="project" value="TreeGrafter"/>
</dbReference>
<dbReference type="InterPro" id="IPR009075">
    <property type="entry name" value="AcylCo_DH/oxidase_C"/>
</dbReference>
<dbReference type="Gene3D" id="1.20.140.10">
    <property type="entry name" value="Butyryl-CoA Dehydrogenase, subunit A, domain 3"/>
    <property type="match status" value="1"/>
</dbReference>
<dbReference type="Pfam" id="PF02771">
    <property type="entry name" value="Acyl-CoA_dh_N"/>
    <property type="match status" value="1"/>
</dbReference>
<dbReference type="Proteomes" id="UP000544090">
    <property type="component" value="Unassembled WGS sequence"/>
</dbReference>
<feature type="domain" description="Acyl-CoA oxidase/dehydrogenase middle" evidence="8">
    <location>
        <begin position="126"/>
        <end position="217"/>
    </location>
</feature>
<keyword evidence="11" id="KW-1185">Reference proteome</keyword>
<dbReference type="RefSeq" id="WP_168487739.1">
    <property type="nucleotide sequence ID" value="NZ_JAAZSQ010000017.1"/>
</dbReference>
<reference evidence="10 11" key="1">
    <citation type="submission" date="2020-04" db="EMBL/GenBank/DDBJ databases">
        <title>Arthrobacter sp. nov.</title>
        <authorList>
            <person name="Liu S."/>
        </authorList>
    </citation>
    <scope>NUCLEOTIDE SEQUENCE [LARGE SCALE GENOMIC DNA]</scope>
    <source>
        <strain evidence="10 11">E918</strain>
    </source>
</reference>
<feature type="domain" description="Acyl-CoA dehydrogenase/oxidase N-terminal" evidence="9">
    <location>
        <begin position="8"/>
        <end position="122"/>
    </location>
</feature>
<dbReference type="InterPro" id="IPR037069">
    <property type="entry name" value="AcylCoA_DH/ox_N_sf"/>
</dbReference>
<evidence type="ECO:0000313" key="11">
    <source>
        <dbReference type="Proteomes" id="UP000544090"/>
    </source>
</evidence>
<evidence type="ECO:0000256" key="6">
    <source>
        <dbReference type="RuleBase" id="RU362125"/>
    </source>
</evidence>
<comment type="similarity">
    <text evidence="2 6">Belongs to the acyl-CoA dehydrogenase family.</text>
</comment>
<comment type="caution">
    <text evidence="10">The sequence shown here is derived from an EMBL/GenBank/DDBJ whole genome shotgun (WGS) entry which is preliminary data.</text>
</comment>
<dbReference type="GO" id="GO:0050660">
    <property type="term" value="F:flavin adenine dinucleotide binding"/>
    <property type="evidence" value="ECO:0007669"/>
    <property type="project" value="InterPro"/>
</dbReference>
<organism evidence="10 11">
    <name type="scientific">Arthrobacter mobilis</name>
    <dbReference type="NCBI Taxonomy" id="2724944"/>
    <lineage>
        <taxon>Bacteria</taxon>
        <taxon>Bacillati</taxon>
        <taxon>Actinomycetota</taxon>
        <taxon>Actinomycetes</taxon>
        <taxon>Micrococcales</taxon>
        <taxon>Micrococcaceae</taxon>
        <taxon>Arthrobacter</taxon>
    </lineage>
</organism>
<accession>A0A7X6HH26</accession>
<evidence type="ECO:0000259" key="8">
    <source>
        <dbReference type="Pfam" id="PF02770"/>
    </source>
</evidence>
<dbReference type="PANTHER" id="PTHR43292">
    <property type="entry name" value="ACYL-COA DEHYDROGENASE"/>
    <property type="match status" value="1"/>
</dbReference>
<evidence type="ECO:0000259" key="9">
    <source>
        <dbReference type="Pfam" id="PF02771"/>
    </source>
</evidence>
<keyword evidence="4 6" id="KW-0274">FAD</keyword>
<dbReference type="SUPFAM" id="SSF56645">
    <property type="entry name" value="Acyl-CoA dehydrogenase NM domain-like"/>
    <property type="match status" value="1"/>
</dbReference>
<gene>
    <name evidence="10" type="ORF">HGG74_15380</name>
</gene>
<keyword evidence="5 6" id="KW-0560">Oxidoreductase</keyword>
<evidence type="ECO:0000256" key="3">
    <source>
        <dbReference type="ARBA" id="ARBA00022630"/>
    </source>
</evidence>
<evidence type="ECO:0000259" key="7">
    <source>
        <dbReference type="Pfam" id="PF00441"/>
    </source>
</evidence>